<comment type="caution">
    <text evidence="2">The sequence shown here is derived from an EMBL/GenBank/DDBJ whole genome shotgun (WGS) entry which is preliminary data.</text>
</comment>
<feature type="chain" id="PRO_5047421234" evidence="1">
    <location>
        <begin position="26"/>
        <end position="44"/>
    </location>
</feature>
<reference evidence="3" key="1">
    <citation type="journal article" date="2019" name="Int. J. Syst. Evol. Microbiol.">
        <title>The Global Catalogue of Microorganisms (GCM) 10K type strain sequencing project: providing services to taxonomists for standard genome sequencing and annotation.</title>
        <authorList>
            <consortium name="The Broad Institute Genomics Platform"/>
            <consortium name="The Broad Institute Genome Sequencing Center for Infectious Disease"/>
            <person name="Wu L."/>
            <person name="Ma J."/>
        </authorList>
    </citation>
    <scope>NUCLEOTIDE SEQUENCE [LARGE SCALE GENOMIC DNA]</scope>
    <source>
        <strain evidence="3">XZYJ18</strain>
    </source>
</reference>
<evidence type="ECO:0000313" key="3">
    <source>
        <dbReference type="Proteomes" id="UP001595923"/>
    </source>
</evidence>
<dbReference type="Proteomes" id="UP001595923">
    <property type="component" value="Unassembled WGS sequence"/>
</dbReference>
<protein>
    <submittedName>
        <fullName evidence="2">Uncharacterized protein</fullName>
    </submittedName>
</protein>
<keyword evidence="1" id="KW-0732">Signal</keyword>
<gene>
    <name evidence="2" type="ORF">ACFO4E_07610</name>
</gene>
<accession>A0ABV9DUS4</accession>
<keyword evidence="3" id="KW-1185">Reference proteome</keyword>
<evidence type="ECO:0000313" key="2">
    <source>
        <dbReference type="EMBL" id="MFC4561720.1"/>
    </source>
</evidence>
<evidence type="ECO:0000256" key="1">
    <source>
        <dbReference type="SAM" id="SignalP"/>
    </source>
</evidence>
<name>A0ABV9DUS4_9ACTN</name>
<proteinExistence type="predicted"/>
<sequence length="44" mass="4246">MTRKRAALASGAVLLSPGLSASAFAADIDTTGGGRVAGVGDIWG</sequence>
<organism evidence="2 3">
    <name type="scientific">Nocardiopsis mangrovi</name>
    <dbReference type="NCBI Taxonomy" id="1179818"/>
    <lineage>
        <taxon>Bacteria</taxon>
        <taxon>Bacillati</taxon>
        <taxon>Actinomycetota</taxon>
        <taxon>Actinomycetes</taxon>
        <taxon>Streptosporangiales</taxon>
        <taxon>Nocardiopsidaceae</taxon>
        <taxon>Nocardiopsis</taxon>
    </lineage>
</organism>
<dbReference type="EMBL" id="JBHSFQ010000005">
    <property type="protein sequence ID" value="MFC4561720.1"/>
    <property type="molecule type" value="Genomic_DNA"/>
</dbReference>
<dbReference type="RefSeq" id="WP_378572337.1">
    <property type="nucleotide sequence ID" value="NZ_JBHSFQ010000005.1"/>
</dbReference>
<feature type="signal peptide" evidence="1">
    <location>
        <begin position="1"/>
        <end position="25"/>
    </location>
</feature>